<organism evidence="1 2">
    <name type="scientific">Ficus carica</name>
    <name type="common">Common fig</name>
    <dbReference type="NCBI Taxonomy" id="3494"/>
    <lineage>
        <taxon>Eukaryota</taxon>
        <taxon>Viridiplantae</taxon>
        <taxon>Streptophyta</taxon>
        <taxon>Embryophyta</taxon>
        <taxon>Tracheophyta</taxon>
        <taxon>Spermatophyta</taxon>
        <taxon>Magnoliopsida</taxon>
        <taxon>eudicotyledons</taxon>
        <taxon>Gunneridae</taxon>
        <taxon>Pentapetalae</taxon>
        <taxon>rosids</taxon>
        <taxon>fabids</taxon>
        <taxon>Rosales</taxon>
        <taxon>Moraceae</taxon>
        <taxon>Ficeae</taxon>
        <taxon>Ficus</taxon>
    </lineage>
</organism>
<dbReference type="EMBL" id="BTGU01000041">
    <property type="protein sequence ID" value="GMN52226.1"/>
    <property type="molecule type" value="Genomic_DNA"/>
</dbReference>
<accession>A0AA88DDL0</accession>
<keyword evidence="2" id="KW-1185">Reference proteome</keyword>
<comment type="caution">
    <text evidence="1">The sequence shown here is derived from an EMBL/GenBank/DDBJ whole genome shotgun (WGS) entry which is preliminary data.</text>
</comment>
<protein>
    <submittedName>
        <fullName evidence="1">Uncharacterized protein</fullName>
    </submittedName>
</protein>
<reference evidence="1" key="1">
    <citation type="submission" date="2023-07" db="EMBL/GenBank/DDBJ databases">
        <title>draft genome sequence of fig (Ficus carica).</title>
        <authorList>
            <person name="Takahashi T."/>
            <person name="Nishimura K."/>
        </authorList>
    </citation>
    <scope>NUCLEOTIDE SEQUENCE</scope>
</reference>
<gene>
    <name evidence="1" type="ORF">TIFTF001_021382</name>
</gene>
<dbReference type="Proteomes" id="UP001187192">
    <property type="component" value="Unassembled WGS sequence"/>
</dbReference>
<sequence length="58" mass="6685">MVASMEKSNWWDSNAWDRFHGVIESVDLEDPWWLPCPFAPFPFRIGGTSMGAHMAESR</sequence>
<evidence type="ECO:0000313" key="2">
    <source>
        <dbReference type="Proteomes" id="UP001187192"/>
    </source>
</evidence>
<proteinExistence type="predicted"/>
<dbReference type="Gramene" id="FCD_00023267-RA">
    <property type="protein sequence ID" value="FCD_00023267-RA:cds"/>
    <property type="gene ID" value="FCD_00023267"/>
</dbReference>
<name>A0AA88DDL0_FICCA</name>
<dbReference type="AlphaFoldDB" id="A0AA88DDL0"/>
<evidence type="ECO:0000313" key="1">
    <source>
        <dbReference type="EMBL" id="GMN52226.1"/>
    </source>
</evidence>